<comment type="caution">
    <text evidence="1">The sequence shown here is derived from an EMBL/GenBank/DDBJ whole genome shotgun (WGS) entry which is preliminary data.</text>
</comment>
<name>A0ABT1SYG4_9SPHI</name>
<gene>
    <name evidence="1" type="ORF">NPE20_05465</name>
</gene>
<dbReference type="EMBL" id="JANHOH010000001">
    <property type="protein sequence ID" value="MCQ6957391.1"/>
    <property type="molecule type" value="Genomic_DNA"/>
</dbReference>
<proteinExistence type="predicted"/>
<evidence type="ECO:0000313" key="2">
    <source>
        <dbReference type="Proteomes" id="UP001204376"/>
    </source>
</evidence>
<sequence>MRCKQIIMLVMVMGIMAGCKKESVIKKPTDTTKIEVKVKDTIYLVNKMVTNQLLTPSPVTQTETFTYNSSGQVTKHSVAYKSYTQNYTTNYAVLYNDGKVSEVQRSGGKHNIWDKLVFTYSGNDIKVLYVYPTSESSIVITVNSKGRPEKVQGNGQFYMFKYDDSGNIINRSQYENVNPTRATVVNNYTYDKKRSPFLSQRDNNYILYLAFNDIYTHINNRINTNNLEVYDLVYNDGGYPEKMTVVHSSVAVRKVDYTYTTIIKTK</sequence>
<accession>A0ABT1SYG4</accession>
<dbReference type="PROSITE" id="PS51257">
    <property type="entry name" value="PROKAR_LIPOPROTEIN"/>
    <property type="match status" value="1"/>
</dbReference>
<reference evidence="1 2" key="1">
    <citation type="submission" date="2022-07" db="EMBL/GenBank/DDBJ databases">
        <title>Mucilaginibacter sp. JC4.</title>
        <authorList>
            <person name="Le V."/>
            <person name="Ko S.-R."/>
            <person name="Ahn C.-Y."/>
            <person name="Oh H.-M."/>
        </authorList>
    </citation>
    <scope>NUCLEOTIDE SEQUENCE [LARGE SCALE GENOMIC DNA]</scope>
    <source>
        <strain evidence="1 2">JC4</strain>
    </source>
</reference>
<dbReference type="RefSeq" id="WP_256537595.1">
    <property type="nucleotide sequence ID" value="NZ_JANHOH010000001.1"/>
</dbReference>
<evidence type="ECO:0008006" key="3">
    <source>
        <dbReference type="Google" id="ProtNLM"/>
    </source>
</evidence>
<keyword evidence="2" id="KW-1185">Reference proteome</keyword>
<organism evidence="1 2">
    <name type="scientific">Mucilaginibacter aquariorum</name>
    <dbReference type="NCBI Taxonomy" id="2967225"/>
    <lineage>
        <taxon>Bacteria</taxon>
        <taxon>Pseudomonadati</taxon>
        <taxon>Bacteroidota</taxon>
        <taxon>Sphingobacteriia</taxon>
        <taxon>Sphingobacteriales</taxon>
        <taxon>Sphingobacteriaceae</taxon>
        <taxon>Mucilaginibacter</taxon>
    </lineage>
</organism>
<evidence type="ECO:0000313" key="1">
    <source>
        <dbReference type="EMBL" id="MCQ6957391.1"/>
    </source>
</evidence>
<protein>
    <recommendedName>
        <fullName evidence="3">DUF4595 domain-containing protein</fullName>
    </recommendedName>
</protein>
<dbReference type="Proteomes" id="UP001204376">
    <property type="component" value="Unassembled WGS sequence"/>
</dbReference>